<dbReference type="GO" id="GO:0003677">
    <property type="term" value="F:DNA binding"/>
    <property type="evidence" value="ECO:0007669"/>
    <property type="project" value="InterPro"/>
</dbReference>
<dbReference type="SMART" id="SM00421">
    <property type="entry name" value="HTH_LUXR"/>
    <property type="match status" value="1"/>
</dbReference>
<dbReference type="AlphaFoldDB" id="A0A967EY19"/>
<dbReference type="InterPro" id="IPR036388">
    <property type="entry name" value="WH-like_DNA-bd_sf"/>
</dbReference>
<protein>
    <submittedName>
        <fullName evidence="2">Helix-turn-helix transcriptional regulator</fullName>
    </submittedName>
</protein>
<evidence type="ECO:0000259" key="1">
    <source>
        <dbReference type="SMART" id="SM00421"/>
    </source>
</evidence>
<evidence type="ECO:0000313" key="3">
    <source>
        <dbReference type="Proteomes" id="UP000761264"/>
    </source>
</evidence>
<dbReference type="InterPro" id="IPR000792">
    <property type="entry name" value="Tscrpt_reg_LuxR_C"/>
</dbReference>
<sequence>MKSLNKVIEGIYEASADDDLWPCTMGEIRNLLHGARCLLFTPHIDPAETHCLWASPDLPTEDLQEYVDYYHQHDLWTINAEAQALIRSGKIFVGQDVVSDEQFEKSEWFNDFVQRLEIRHLIAATVSDGKSKTGVPRTMISVYGGLKSNFFNEKDIQLYQILVPHIQNSLFLRHKFISLKAESRTIERLLNSQLHPVLLLNEEGLVMGMNEVADDFFVNQATLHLRRGKLYTDNTNEQNGLDRAIADAVRTHQSPEYRPVSTFVQVTNLQSCRPYSLRVCPLPPSQVSPIGGARAIIEVTDPSSVAISGASTVAAYYELTRAERALCESLLEGHPLAKSATLLGITYGTARQRLKAIFRKTDSNSQPELMRLLMTYRSR</sequence>
<name>A0A967EY19_9PROT</name>
<dbReference type="GO" id="GO:0006355">
    <property type="term" value="P:regulation of DNA-templated transcription"/>
    <property type="evidence" value="ECO:0007669"/>
    <property type="project" value="InterPro"/>
</dbReference>
<dbReference type="Gene3D" id="1.10.10.10">
    <property type="entry name" value="Winged helix-like DNA-binding domain superfamily/Winged helix DNA-binding domain"/>
    <property type="match status" value="1"/>
</dbReference>
<dbReference type="SUPFAM" id="SSF46894">
    <property type="entry name" value="C-terminal effector domain of the bipartite response regulators"/>
    <property type="match status" value="1"/>
</dbReference>
<evidence type="ECO:0000313" key="2">
    <source>
        <dbReference type="EMBL" id="NIA69532.1"/>
    </source>
</evidence>
<keyword evidence="3" id="KW-1185">Reference proteome</keyword>
<reference evidence="2" key="1">
    <citation type="submission" date="2020-03" db="EMBL/GenBank/DDBJ databases">
        <title>Genome of Pelagibius litoralis DSM 21314T.</title>
        <authorList>
            <person name="Wang G."/>
        </authorList>
    </citation>
    <scope>NUCLEOTIDE SEQUENCE</scope>
    <source>
        <strain evidence="2">DSM 21314</strain>
    </source>
</reference>
<dbReference type="Proteomes" id="UP000761264">
    <property type="component" value="Unassembled WGS sequence"/>
</dbReference>
<proteinExistence type="predicted"/>
<accession>A0A967EY19</accession>
<organism evidence="2 3">
    <name type="scientific">Pelagibius litoralis</name>
    <dbReference type="NCBI Taxonomy" id="374515"/>
    <lineage>
        <taxon>Bacteria</taxon>
        <taxon>Pseudomonadati</taxon>
        <taxon>Pseudomonadota</taxon>
        <taxon>Alphaproteobacteria</taxon>
        <taxon>Rhodospirillales</taxon>
        <taxon>Rhodovibrionaceae</taxon>
        <taxon>Pelagibius</taxon>
    </lineage>
</organism>
<feature type="domain" description="HTH luxR-type" evidence="1">
    <location>
        <begin position="316"/>
        <end position="373"/>
    </location>
</feature>
<gene>
    <name evidence="2" type="ORF">HBA54_13100</name>
</gene>
<dbReference type="RefSeq" id="WP_167225232.1">
    <property type="nucleotide sequence ID" value="NZ_JAAQPH010000009.1"/>
</dbReference>
<dbReference type="InterPro" id="IPR016032">
    <property type="entry name" value="Sig_transdc_resp-reg_C-effctor"/>
</dbReference>
<comment type="caution">
    <text evidence="2">The sequence shown here is derived from an EMBL/GenBank/DDBJ whole genome shotgun (WGS) entry which is preliminary data.</text>
</comment>
<dbReference type="EMBL" id="JAAQPH010000009">
    <property type="protein sequence ID" value="NIA69532.1"/>
    <property type="molecule type" value="Genomic_DNA"/>
</dbReference>